<dbReference type="PaxDb" id="44689-DDB0232138"/>
<organism evidence="1 2">
    <name type="scientific">Dictyostelium discoideum</name>
    <name type="common">Social amoeba</name>
    <dbReference type="NCBI Taxonomy" id="44689"/>
    <lineage>
        <taxon>Eukaryota</taxon>
        <taxon>Amoebozoa</taxon>
        <taxon>Evosea</taxon>
        <taxon>Eumycetozoa</taxon>
        <taxon>Dictyostelia</taxon>
        <taxon>Dictyosteliales</taxon>
        <taxon>Dictyosteliaceae</taxon>
        <taxon>Dictyostelium</taxon>
    </lineage>
</organism>
<evidence type="ECO:0000313" key="2">
    <source>
        <dbReference type="Proteomes" id="UP000002195"/>
    </source>
</evidence>
<dbReference type="VEuPathDB" id="AmoebaDB:DDB_G0271056"/>
<gene>
    <name evidence="1" type="ORF">DDB_G0271056</name>
</gene>
<dbReference type="AlphaFoldDB" id="Q1ZXP6"/>
<accession>Q1ZXP6</accession>
<dbReference type="PhylomeDB" id="Q1ZXP6"/>
<dbReference type="dictyBase" id="DDB_G0271056"/>
<keyword evidence="2" id="KW-1185">Reference proteome</keyword>
<dbReference type="RefSeq" id="XP_001134478.1">
    <property type="nucleotide sequence ID" value="XM_001134478.1"/>
</dbReference>
<protein>
    <submittedName>
        <fullName evidence="1">Uncharacterized protein</fullName>
    </submittedName>
</protein>
<dbReference type="HOGENOM" id="CLU_333295_0_0_1"/>
<dbReference type="InParanoid" id="Q1ZXP6"/>
<dbReference type="KEGG" id="ddi:DDB_G0271056"/>
<evidence type="ECO:0000313" key="1">
    <source>
        <dbReference type="EMBL" id="EAS66942.1"/>
    </source>
</evidence>
<sequence>MVIGSMMVTTMNKELTEKQFNFKYSIFNYFKDDFQLFSILFKNYNLYFQLPSCCKHIERISVQVDNMAALKVLVENYSFKPNISSFFKSYEIGSISVSQYLYESLFLKLNLKLTKDQIEILWNLTFSNTITTKPSSKFISPLINDNETINQIIIKKLLFIVNVLKLKPTVSNLKPLESFFNFKIFKESLSKLLMCCKIVSILSNFQSFHQIFNLQFSKEKTYIENIKIKTLIKNSENSLLMSSIVSPSPPSPPPNKSSLEIISLILFDEINKMKFTKKELSSSVYTLIDNLNNLLSSPSTFIITSIENIKKLFEMFIKFTTFGKNNLLENFSFFKIKFFGDNESFDLKLFKSFSNQSIIELFRNDRIEIIEKLCKENKLIINRDISPYYIMKSIEMFNLIYKYDKEKHTNNPIFQLLLFNYKIANHFKQNYNNHYQTLIKSTTINKIPQQTNFKNWFNFQNFNFIFENWFDFTNEFKIQIANFVYLKISISKIPLTDYIKFIEFFNNKSLGNSDLFSNIPFYTGSNQITNIFNNNNEDIELDFTTFEQVSYLINKEYSHQTLVDYSITPLLQSNAQIYCTYYLRGELDKIIPPKMSQFKKDISLVIKEIVKKSDIKSFQYILSTKIDKAQIGDFIDRVLSYSLFYGNFILFHKSLNQKVKFPISDAFEHGQIETLLYFKNELNYKLPNNEKLFENLINDNNCFFYNYFKNLCK</sequence>
<dbReference type="PANTHER" id="PTHR31550:SF2">
    <property type="entry name" value="ANKYRIN REPEAT PROTEIN-RELATED"/>
    <property type="match status" value="1"/>
</dbReference>
<name>Q1ZXP6_DICDI</name>
<dbReference type="EMBL" id="AAFI02000005">
    <property type="protein sequence ID" value="EAS66942.1"/>
    <property type="molecule type" value="Genomic_DNA"/>
</dbReference>
<dbReference type="PANTHER" id="PTHR31550">
    <property type="entry name" value="ANKYRIN REPEAT PROTEIN-RELATED-RELATED"/>
    <property type="match status" value="1"/>
</dbReference>
<proteinExistence type="predicted"/>
<reference evidence="1 2" key="1">
    <citation type="journal article" date="2005" name="Nature">
        <title>The genome of the social amoeba Dictyostelium discoideum.</title>
        <authorList>
            <consortium name="The Dictyostelium discoideum Sequencing Consortium"/>
            <person name="Eichinger L."/>
            <person name="Pachebat J.A."/>
            <person name="Glockner G."/>
            <person name="Rajandream M.A."/>
            <person name="Sucgang R."/>
            <person name="Berriman M."/>
            <person name="Song J."/>
            <person name="Olsen R."/>
            <person name="Szafranski K."/>
            <person name="Xu Q."/>
            <person name="Tunggal B."/>
            <person name="Kummerfeld S."/>
            <person name="Madera M."/>
            <person name="Konfortov B.A."/>
            <person name="Rivero F."/>
            <person name="Bankier A.T."/>
            <person name="Lehmann R."/>
            <person name="Hamlin N."/>
            <person name="Davies R."/>
            <person name="Gaudet P."/>
            <person name="Fey P."/>
            <person name="Pilcher K."/>
            <person name="Chen G."/>
            <person name="Saunders D."/>
            <person name="Sodergren E."/>
            <person name="Davis P."/>
            <person name="Kerhornou A."/>
            <person name="Nie X."/>
            <person name="Hall N."/>
            <person name="Anjard C."/>
            <person name="Hemphill L."/>
            <person name="Bason N."/>
            <person name="Farbrother P."/>
            <person name="Desany B."/>
            <person name="Just E."/>
            <person name="Morio T."/>
            <person name="Rost R."/>
            <person name="Churcher C."/>
            <person name="Cooper J."/>
            <person name="Haydock S."/>
            <person name="van Driessche N."/>
            <person name="Cronin A."/>
            <person name="Goodhead I."/>
            <person name="Muzny D."/>
            <person name="Mourier T."/>
            <person name="Pain A."/>
            <person name="Lu M."/>
            <person name="Harper D."/>
            <person name="Lindsay R."/>
            <person name="Hauser H."/>
            <person name="James K."/>
            <person name="Quiles M."/>
            <person name="Madan Babu M."/>
            <person name="Saito T."/>
            <person name="Buchrieser C."/>
            <person name="Wardroper A."/>
            <person name="Felder M."/>
            <person name="Thangavelu M."/>
            <person name="Johnson D."/>
            <person name="Knights A."/>
            <person name="Loulseged H."/>
            <person name="Mungall K."/>
            <person name="Oliver K."/>
            <person name="Price C."/>
            <person name="Quail M.A."/>
            <person name="Urushihara H."/>
            <person name="Hernandez J."/>
            <person name="Rabbinowitsch E."/>
            <person name="Steffen D."/>
            <person name="Sanders M."/>
            <person name="Ma J."/>
            <person name="Kohara Y."/>
            <person name="Sharp S."/>
            <person name="Simmonds M."/>
            <person name="Spiegler S."/>
            <person name="Tivey A."/>
            <person name="Sugano S."/>
            <person name="White B."/>
            <person name="Walker D."/>
            <person name="Woodward J."/>
            <person name="Winckler T."/>
            <person name="Tanaka Y."/>
            <person name="Shaulsky G."/>
            <person name="Schleicher M."/>
            <person name="Weinstock G."/>
            <person name="Rosenthal A."/>
            <person name="Cox E.C."/>
            <person name="Chisholm R.L."/>
            <person name="Gibbs R."/>
            <person name="Loomis W.F."/>
            <person name="Platzer M."/>
            <person name="Kay R.R."/>
            <person name="Williams J."/>
            <person name="Dear P.H."/>
            <person name="Noegel A.A."/>
            <person name="Barrell B."/>
            <person name="Kuspa A."/>
        </authorList>
    </citation>
    <scope>NUCLEOTIDE SEQUENCE [LARGE SCALE GENOMIC DNA]</scope>
    <source>
        <strain evidence="1 2">AX4</strain>
    </source>
</reference>
<dbReference type="Proteomes" id="UP000002195">
    <property type="component" value="Unassembled WGS sequence"/>
</dbReference>
<dbReference type="GeneID" id="8617649"/>
<comment type="caution">
    <text evidence="1">The sequence shown here is derived from an EMBL/GenBank/DDBJ whole genome shotgun (WGS) entry which is preliminary data.</text>
</comment>